<keyword evidence="10" id="KW-1185">Reference proteome</keyword>
<evidence type="ECO:0000256" key="4">
    <source>
        <dbReference type="ARBA" id="ARBA00022723"/>
    </source>
</evidence>
<proteinExistence type="inferred from homology"/>
<keyword evidence="3" id="KW-0540">Nuclease</keyword>
<dbReference type="GO" id="GO:0046872">
    <property type="term" value="F:metal ion binding"/>
    <property type="evidence" value="ECO:0007669"/>
    <property type="project" value="UniProtKB-KW"/>
</dbReference>
<evidence type="ECO:0000256" key="7">
    <source>
        <dbReference type="ARBA" id="ARBA00038093"/>
    </source>
</evidence>
<reference evidence="9 10" key="1">
    <citation type="submission" date="2019-06" db="EMBL/GenBank/DDBJ databases">
        <title>Flavobacteriaceae Paucihalobacterium erythroidium CWB-1, complete genome.</title>
        <authorList>
            <person name="Wu S."/>
        </authorList>
    </citation>
    <scope>NUCLEOTIDE SEQUENCE [LARGE SCALE GENOMIC DNA]</scope>
    <source>
        <strain evidence="9 10">CWB-1</strain>
    </source>
</reference>
<dbReference type="GO" id="GO:0016787">
    <property type="term" value="F:hydrolase activity"/>
    <property type="evidence" value="ECO:0007669"/>
    <property type="project" value="UniProtKB-KW"/>
</dbReference>
<evidence type="ECO:0000256" key="1">
    <source>
        <dbReference type="ARBA" id="ARBA00001946"/>
    </source>
</evidence>
<comment type="similarity">
    <text evidence="7">Belongs to the PINc/VapC protein family.</text>
</comment>
<dbReference type="SUPFAM" id="SSF88723">
    <property type="entry name" value="PIN domain-like"/>
    <property type="match status" value="1"/>
</dbReference>
<dbReference type="InterPro" id="IPR050556">
    <property type="entry name" value="Type_II_TA_system_RNase"/>
</dbReference>
<evidence type="ECO:0000259" key="8">
    <source>
        <dbReference type="Pfam" id="PF01850"/>
    </source>
</evidence>
<comment type="cofactor">
    <cofactor evidence="1">
        <name>Mg(2+)</name>
        <dbReference type="ChEBI" id="CHEBI:18420"/>
    </cofactor>
</comment>
<evidence type="ECO:0000256" key="2">
    <source>
        <dbReference type="ARBA" id="ARBA00022649"/>
    </source>
</evidence>
<dbReference type="InterPro" id="IPR029060">
    <property type="entry name" value="PIN-like_dom_sf"/>
</dbReference>
<dbReference type="EMBL" id="VHIQ01000003">
    <property type="protein sequence ID" value="TPV33879.1"/>
    <property type="molecule type" value="Genomic_DNA"/>
</dbReference>
<evidence type="ECO:0000256" key="6">
    <source>
        <dbReference type="ARBA" id="ARBA00022842"/>
    </source>
</evidence>
<evidence type="ECO:0000313" key="10">
    <source>
        <dbReference type="Proteomes" id="UP000317332"/>
    </source>
</evidence>
<dbReference type="RefSeq" id="WP_140989745.1">
    <property type="nucleotide sequence ID" value="NZ_VHIQ01000003.1"/>
</dbReference>
<keyword evidence="4" id="KW-0479">Metal-binding</keyword>
<sequence length="129" mass="14631">MGRVNYLLDTNAIIDYLGGRLPENGMLFLDEVVNNVPQISFVTHIELLSFKSTEKHESILKDFINDSVVHYIHASITEKTVDIRKTYAIKVPDAIIAATAIHHNLTLVTRNIKDFDKIPDLKLLNPHLI</sequence>
<dbReference type="CDD" id="cd18738">
    <property type="entry name" value="PIN_VapC4-5_FitB-like"/>
    <property type="match status" value="1"/>
</dbReference>
<dbReference type="Pfam" id="PF01850">
    <property type="entry name" value="PIN"/>
    <property type="match status" value="1"/>
</dbReference>
<dbReference type="OrthoDB" id="676982at2"/>
<keyword evidence="6" id="KW-0460">Magnesium</keyword>
<protein>
    <submittedName>
        <fullName evidence="9">Type II toxin-antitoxin system VapC family toxin</fullName>
    </submittedName>
</protein>
<dbReference type="AlphaFoldDB" id="A0A506PJS9"/>
<feature type="domain" description="PIN" evidence="8">
    <location>
        <begin position="6"/>
        <end position="119"/>
    </location>
</feature>
<keyword evidence="5" id="KW-0378">Hydrolase</keyword>
<comment type="caution">
    <text evidence="9">The sequence shown here is derived from an EMBL/GenBank/DDBJ whole genome shotgun (WGS) entry which is preliminary data.</text>
</comment>
<accession>A0A506PJS9</accession>
<keyword evidence="2" id="KW-1277">Toxin-antitoxin system</keyword>
<name>A0A506PJS9_9FLAO</name>
<evidence type="ECO:0000256" key="3">
    <source>
        <dbReference type="ARBA" id="ARBA00022722"/>
    </source>
</evidence>
<dbReference type="InterPro" id="IPR002716">
    <property type="entry name" value="PIN_dom"/>
</dbReference>
<dbReference type="Proteomes" id="UP000317332">
    <property type="component" value="Unassembled WGS sequence"/>
</dbReference>
<dbReference type="PANTHER" id="PTHR33653">
    <property type="entry name" value="RIBONUCLEASE VAPC2"/>
    <property type="match status" value="1"/>
</dbReference>
<dbReference type="PANTHER" id="PTHR33653:SF1">
    <property type="entry name" value="RIBONUCLEASE VAPC2"/>
    <property type="match status" value="1"/>
</dbReference>
<dbReference type="GO" id="GO:0004518">
    <property type="term" value="F:nuclease activity"/>
    <property type="evidence" value="ECO:0007669"/>
    <property type="project" value="UniProtKB-KW"/>
</dbReference>
<evidence type="ECO:0000256" key="5">
    <source>
        <dbReference type="ARBA" id="ARBA00022801"/>
    </source>
</evidence>
<gene>
    <name evidence="9" type="ORF">FJ651_06885</name>
</gene>
<dbReference type="Gene3D" id="3.40.50.1010">
    <property type="entry name" value="5'-nuclease"/>
    <property type="match status" value="1"/>
</dbReference>
<evidence type="ECO:0000313" key="9">
    <source>
        <dbReference type="EMBL" id="TPV33879.1"/>
    </source>
</evidence>
<organism evidence="9 10">
    <name type="scientific">Paucihalobacter ruber</name>
    <dbReference type="NCBI Taxonomy" id="2567861"/>
    <lineage>
        <taxon>Bacteria</taxon>
        <taxon>Pseudomonadati</taxon>
        <taxon>Bacteroidota</taxon>
        <taxon>Flavobacteriia</taxon>
        <taxon>Flavobacteriales</taxon>
        <taxon>Flavobacteriaceae</taxon>
        <taxon>Paucihalobacter</taxon>
    </lineage>
</organism>